<dbReference type="Gene3D" id="2.60.120.260">
    <property type="entry name" value="Galactose-binding domain-like"/>
    <property type="match status" value="1"/>
</dbReference>
<dbReference type="PROSITE" id="PS51829">
    <property type="entry name" value="P_HOMO_B"/>
    <property type="match status" value="1"/>
</dbReference>
<dbReference type="InterPro" id="IPR008979">
    <property type="entry name" value="Galactose-bd-like_sf"/>
</dbReference>
<dbReference type="Proteomes" id="UP000291236">
    <property type="component" value="Chromosome"/>
</dbReference>
<dbReference type="InterPro" id="IPR015500">
    <property type="entry name" value="Peptidase_S8_subtilisin-rel"/>
</dbReference>
<dbReference type="SUPFAM" id="SSF49785">
    <property type="entry name" value="Galactose-binding domain-like"/>
    <property type="match status" value="1"/>
</dbReference>
<dbReference type="InterPro" id="IPR002884">
    <property type="entry name" value="P_dom"/>
</dbReference>
<evidence type="ECO:0000256" key="2">
    <source>
        <dbReference type="ARBA" id="ARBA00022801"/>
    </source>
</evidence>
<dbReference type="KEGG" id="sbf:JCM31447_11520"/>
<dbReference type="OrthoDB" id="5288153at2"/>
<organism evidence="7 8">
    <name type="scientific">Fluviispira sanaruensis</name>
    <dbReference type="NCBI Taxonomy" id="2493639"/>
    <lineage>
        <taxon>Bacteria</taxon>
        <taxon>Pseudomonadati</taxon>
        <taxon>Bdellovibrionota</taxon>
        <taxon>Oligoflexia</taxon>
        <taxon>Silvanigrellales</taxon>
        <taxon>Silvanigrellaceae</taxon>
        <taxon>Fluviispira</taxon>
    </lineage>
</organism>
<dbReference type="GO" id="GO:0005737">
    <property type="term" value="C:cytoplasm"/>
    <property type="evidence" value="ECO:0007669"/>
    <property type="project" value="UniProtKB-ARBA"/>
</dbReference>
<dbReference type="PROSITE" id="PS00137">
    <property type="entry name" value="SUBTILASE_HIS"/>
    <property type="match status" value="1"/>
</dbReference>
<dbReference type="PROSITE" id="PS51892">
    <property type="entry name" value="SUBTILASE"/>
    <property type="match status" value="1"/>
</dbReference>
<dbReference type="GO" id="GO:0016485">
    <property type="term" value="P:protein processing"/>
    <property type="evidence" value="ECO:0007669"/>
    <property type="project" value="TreeGrafter"/>
</dbReference>
<reference evidence="7 8" key="1">
    <citation type="submission" date="2018-12" db="EMBL/GenBank/DDBJ databases">
        <title>Rubrispira sanarue gen. nov., sp., nov., a member of the order Silvanigrellales, isolated from a brackish lake in Hamamatsu Japan.</title>
        <authorList>
            <person name="Maejima Y."/>
            <person name="Iino T."/>
            <person name="Muraguchi Y."/>
            <person name="Fukuda K."/>
            <person name="Nojiri H."/>
            <person name="Ohkuma M."/>
            <person name="Moriuchi R."/>
            <person name="Dohra H."/>
            <person name="Kimbara K."/>
            <person name="Shintani M."/>
        </authorList>
    </citation>
    <scope>NUCLEOTIDE SEQUENCE [LARGE SCALE GENOMIC DNA]</scope>
    <source>
        <strain evidence="7 8">RF1110005</strain>
    </source>
</reference>
<dbReference type="InterPro" id="IPR023828">
    <property type="entry name" value="Peptidase_S8_Ser-AS"/>
</dbReference>
<dbReference type="PROSITE" id="PS51257">
    <property type="entry name" value="PROKAR_LIPOPROTEIN"/>
    <property type="match status" value="1"/>
</dbReference>
<dbReference type="PANTHER" id="PTHR42884:SF14">
    <property type="entry name" value="NEUROENDOCRINE CONVERTASE 1"/>
    <property type="match status" value="1"/>
</dbReference>
<evidence type="ECO:0000313" key="7">
    <source>
        <dbReference type="EMBL" id="BBH52710.1"/>
    </source>
</evidence>
<protein>
    <submittedName>
        <fullName evidence="7">Peptidase S8</fullName>
    </submittedName>
</protein>
<keyword evidence="1 5" id="KW-0645">Protease</keyword>
<dbReference type="Pfam" id="PF01483">
    <property type="entry name" value="P_proprotein"/>
    <property type="match status" value="1"/>
</dbReference>
<dbReference type="Pfam" id="PF00082">
    <property type="entry name" value="Peptidase_S8"/>
    <property type="match status" value="1"/>
</dbReference>
<name>A0A4P2VLN5_FLUSA</name>
<dbReference type="GO" id="GO:0012505">
    <property type="term" value="C:endomembrane system"/>
    <property type="evidence" value="ECO:0007669"/>
    <property type="project" value="UniProtKB-ARBA"/>
</dbReference>
<dbReference type="AlphaFoldDB" id="A0A4P2VLN5"/>
<sequence length="621" mass="68426">MSSKNIYLFLIFLFVGCGQDGKSQNNSLFDKQWHLKNTGQKLFINEVGKAGVDINLTFPSKYTGKGVNVLVTDSGVDFFHPDLEKNMKPNSFIDFTNSSIPRVLDKYKLKFGEEHHGTNVAGIIGSSVNADNQFRGIAPNVKIASANYLSNYKVKAGSSVINEKFFIYNFAVMNGIQIINESYGSASFANDYFYLGEYSIIYDLIKSAIRNAGFGFIIVRSAGNETCSKNYAEKILKAKGSSYLQVMEILETLTPNSLSNLSTDLAEILKAIRPILSQMDDANRNPNRIVVAALSANGNIANYSSIGANIWVTGLAGSESSVRSNDGIFHSPNFKRDYPEILTTRIAGMPSKNDYSLFDIGFLAENKKLNYTATFNGTSAAAPTVSGVIALMLEANPNLSFRDVKHILVKTSNRDKLTPNPKPYCIKILEKIGNYNANFSQLWNVGWVQNQAGNIFHNFYGFGLIDADRAIEMARNFHLPLGTQIDVNGKKSENMNVGAGMSSTSNLNIANDLSIEAVQLTPFIEADWPDGLGIVLESPSGTKSTLLYPGNSFIALENERKIKNYSYPVKDYSKVDITTGGDYLSNAFYEERSVGEWKLTLINSSQHSAKLTGWKIKIIGH</sequence>
<dbReference type="SUPFAM" id="SSF52743">
    <property type="entry name" value="Subtilisin-like"/>
    <property type="match status" value="1"/>
</dbReference>
<evidence type="ECO:0000256" key="1">
    <source>
        <dbReference type="ARBA" id="ARBA00022670"/>
    </source>
</evidence>
<feature type="active site" description="Charge relay system" evidence="4 5">
    <location>
        <position position="116"/>
    </location>
</feature>
<proteinExistence type="inferred from homology"/>
<dbReference type="GO" id="GO:0004252">
    <property type="term" value="F:serine-type endopeptidase activity"/>
    <property type="evidence" value="ECO:0007669"/>
    <property type="project" value="UniProtKB-UniRule"/>
</dbReference>
<dbReference type="GO" id="GO:0016020">
    <property type="term" value="C:membrane"/>
    <property type="evidence" value="ECO:0007669"/>
    <property type="project" value="TreeGrafter"/>
</dbReference>
<keyword evidence="2 5" id="KW-0378">Hydrolase</keyword>
<dbReference type="PANTHER" id="PTHR42884">
    <property type="entry name" value="PROPROTEIN CONVERTASE SUBTILISIN/KEXIN-RELATED"/>
    <property type="match status" value="1"/>
</dbReference>
<dbReference type="InterPro" id="IPR022398">
    <property type="entry name" value="Peptidase_S8_His-AS"/>
</dbReference>
<keyword evidence="8" id="KW-1185">Reference proteome</keyword>
<dbReference type="InterPro" id="IPR036852">
    <property type="entry name" value="Peptidase_S8/S53_dom_sf"/>
</dbReference>
<comment type="similarity">
    <text evidence="5">Belongs to the peptidase S8 family.</text>
</comment>
<evidence type="ECO:0000256" key="4">
    <source>
        <dbReference type="PIRSR" id="PIRSR615500-1"/>
    </source>
</evidence>
<dbReference type="EMBL" id="AP019368">
    <property type="protein sequence ID" value="BBH52710.1"/>
    <property type="molecule type" value="Genomic_DNA"/>
</dbReference>
<dbReference type="PROSITE" id="PS00138">
    <property type="entry name" value="SUBTILASE_SER"/>
    <property type="match status" value="1"/>
</dbReference>
<feature type="domain" description="P/Homo B" evidence="6">
    <location>
        <begin position="478"/>
        <end position="621"/>
    </location>
</feature>
<evidence type="ECO:0000256" key="3">
    <source>
        <dbReference type="ARBA" id="ARBA00022825"/>
    </source>
</evidence>
<keyword evidence="3 5" id="KW-0720">Serine protease</keyword>
<dbReference type="Gene3D" id="3.40.50.200">
    <property type="entry name" value="Peptidase S8/S53 domain"/>
    <property type="match status" value="1"/>
</dbReference>
<dbReference type="RefSeq" id="WP_130607421.1">
    <property type="nucleotide sequence ID" value="NZ_AP019368.1"/>
</dbReference>
<dbReference type="InterPro" id="IPR000209">
    <property type="entry name" value="Peptidase_S8/S53_dom"/>
</dbReference>
<evidence type="ECO:0000313" key="8">
    <source>
        <dbReference type="Proteomes" id="UP000291236"/>
    </source>
</evidence>
<gene>
    <name evidence="7" type="ORF">JCM31447_11520</name>
</gene>
<evidence type="ECO:0000256" key="5">
    <source>
        <dbReference type="PROSITE-ProRule" id="PRU01240"/>
    </source>
</evidence>
<feature type="active site" description="Charge relay system" evidence="4 5">
    <location>
        <position position="379"/>
    </location>
</feature>
<feature type="active site" description="Charge relay system" evidence="4 5">
    <location>
        <position position="73"/>
    </location>
</feature>
<accession>A0A4P2VLN5</accession>
<evidence type="ECO:0000259" key="6">
    <source>
        <dbReference type="PROSITE" id="PS51829"/>
    </source>
</evidence>
<dbReference type="PRINTS" id="PR00723">
    <property type="entry name" value="SUBTILISIN"/>
</dbReference>